<name>A0A9R1D6L7_9EURY</name>
<keyword evidence="2" id="KW-1185">Reference proteome</keyword>
<gene>
    <name evidence="1" type="ORF">KM295_13385</name>
</gene>
<sequence length="65" mass="7327">MKREDRLRSGEYLDQPRGQRRLVDVARVVAGEGPVQIHLPVALAGLEGRLVGDHKLYRSARIPVR</sequence>
<reference evidence="1" key="1">
    <citation type="journal article" date="2023" name="Front. Microbiol.">
        <title>Genomic-based phylogenetic and metabolic analyses of the genus Natronomonas, and description of Natronomonas aquatica sp. nov.</title>
        <authorList>
            <person name="Garcia-Roldan A."/>
            <person name="Duran-Viseras A."/>
            <person name="de la Haba R.R."/>
            <person name="Corral P."/>
            <person name="Sanchez-Porro C."/>
            <person name="Ventosa A."/>
        </authorList>
    </citation>
    <scope>NUCLEOTIDE SEQUENCE</scope>
    <source>
        <strain evidence="1">F2-12</strain>
    </source>
</reference>
<evidence type="ECO:0000313" key="2">
    <source>
        <dbReference type="Proteomes" id="UP001139494"/>
    </source>
</evidence>
<protein>
    <submittedName>
        <fullName evidence="1">Uncharacterized protein</fullName>
    </submittedName>
</protein>
<proteinExistence type="predicted"/>
<dbReference type="AlphaFoldDB" id="A0A9R1D6L7"/>
<comment type="caution">
    <text evidence="1">The sequence shown here is derived from an EMBL/GenBank/DDBJ whole genome shotgun (WGS) entry which is preliminary data.</text>
</comment>
<evidence type="ECO:0000313" key="1">
    <source>
        <dbReference type="EMBL" id="MCQ4334451.1"/>
    </source>
</evidence>
<dbReference type="Proteomes" id="UP001139494">
    <property type="component" value="Unassembled WGS sequence"/>
</dbReference>
<organism evidence="1 2">
    <name type="scientific">Natronomonas aquatica</name>
    <dbReference type="NCBI Taxonomy" id="2841590"/>
    <lineage>
        <taxon>Archaea</taxon>
        <taxon>Methanobacteriati</taxon>
        <taxon>Methanobacteriota</taxon>
        <taxon>Stenosarchaea group</taxon>
        <taxon>Halobacteria</taxon>
        <taxon>Halobacteriales</taxon>
        <taxon>Natronomonadaceae</taxon>
        <taxon>Natronomonas</taxon>
    </lineage>
</organism>
<accession>A0A9R1D6L7</accession>
<dbReference type="EMBL" id="JAHLKM010000025">
    <property type="protein sequence ID" value="MCQ4334451.1"/>
    <property type="molecule type" value="Genomic_DNA"/>
</dbReference>